<protein>
    <submittedName>
        <fullName evidence="1">Uncharacterized protein</fullName>
    </submittedName>
</protein>
<proteinExistence type="predicted"/>
<dbReference type="AlphaFoldDB" id="A0A0E1VUQ6"/>
<accession>A0A0E1VUQ6</accession>
<organism evidence="1">
    <name type="scientific">Burkholderia pseudomallei 1710a</name>
    <dbReference type="NCBI Taxonomy" id="320371"/>
    <lineage>
        <taxon>Bacteria</taxon>
        <taxon>Pseudomonadati</taxon>
        <taxon>Pseudomonadota</taxon>
        <taxon>Betaproteobacteria</taxon>
        <taxon>Burkholderiales</taxon>
        <taxon>Burkholderiaceae</taxon>
        <taxon>Burkholderia</taxon>
        <taxon>pseudomallei group</taxon>
    </lineage>
</organism>
<dbReference type="Proteomes" id="UP000001812">
    <property type="component" value="Chromosome II"/>
</dbReference>
<evidence type="ECO:0000313" key="1">
    <source>
        <dbReference type="EMBL" id="EET04660.1"/>
    </source>
</evidence>
<gene>
    <name evidence="1" type="ORF">BURPS1710A_A2492</name>
</gene>
<sequence length="42" mass="4473">MQLAATPASAIAHAKRPAHLTGFIRPPLLPNVRENDIASIRG</sequence>
<dbReference type="EMBL" id="CM000833">
    <property type="protein sequence ID" value="EET04660.1"/>
    <property type="molecule type" value="Genomic_DNA"/>
</dbReference>
<name>A0A0E1VUQ6_BURPE</name>
<dbReference type="HOGENOM" id="CLU_3248370_0_0_4"/>
<reference evidence="1" key="1">
    <citation type="submission" date="2009-05" db="EMBL/GenBank/DDBJ databases">
        <authorList>
            <person name="Harkins D.M."/>
            <person name="DeShazer D."/>
            <person name="Woods D.E."/>
            <person name="Brinkac L.M."/>
            <person name="Brown K.A."/>
            <person name="Hung G.C."/>
            <person name="Tuanyok A."/>
            <person name="Zhang B."/>
            <person name="Nierman W.C."/>
        </authorList>
    </citation>
    <scope>NUCLEOTIDE SEQUENCE [LARGE SCALE GENOMIC DNA]</scope>
    <source>
        <strain evidence="1">1710a</strain>
    </source>
</reference>